<organism evidence="1">
    <name type="scientific">marine sediment metagenome</name>
    <dbReference type="NCBI Taxonomy" id="412755"/>
    <lineage>
        <taxon>unclassified sequences</taxon>
        <taxon>metagenomes</taxon>
        <taxon>ecological metagenomes</taxon>
    </lineage>
</organism>
<sequence>MTRIITALSEISGNYDALFCDLWGCL</sequence>
<feature type="non-terminal residue" evidence="1">
    <location>
        <position position="26"/>
    </location>
</feature>
<accession>A0A0F9FJB9</accession>
<gene>
    <name evidence="1" type="ORF">LCGC14_2023230</name>
</gene>
<evidence type="ECO:0000313" key="1">
    <source>
        <dbReference type="EMBL" id="KKL78596.1"/>
    </source>
</evidence>
<proteinExistence type="predicted"/>
<dbReference type="EMBL" id="LAZR01023409">
    <property type="protein sequence ID" value="KKL78596.1"/>
    <property type="molecule type" value="Genomic_DNA"/>
</dbReference>
<comment type="caution">
    <text evidence="1">The sequence shown here is derived from an EMBL/GenBank/DDBJ whole genome shotgun (WGS) entry which is preliminary data.</text>
</comment>
<name>A0A0F9FJB9_9ZZZZ</name>
<protein>
    <submittedName>
        <fullName evidence="1">Uncharacterized protein</fullName>
    </submittedName>
</protein>
<dbReference type="AlphaFoldDB" id="A0A0F9FJB9"/>
<reference evidence="1" key="1">
    <citation type="journal article" date="2015" name="Nature">
        <title>Complex archaea that bridge the gap between prokaryotes and eukaryotes.</title>
        <authorList>
            <person name="Spang A."/>
            <person name="Saw J.H."/>
            <person name="Jorgensen S.L."/>
            <person name="Zaremba-Niedzwiedzka K."/>
            <person name="Martijn J."/>
            <person name="Lind A.E."/>
            <person name="van Eijk R."/>
            <person name="Schleper C."/>
            <person name="Guy L."/>
            <person name="Ettema T.J."/>
        </authorList>
    </citation>
    <scope>NUCLEOTIDE SEQUENCE</scope>
</reference>